<evidence type="ECO:0000256" key="2">
    <source>
        <dbReference type="ARBA" id="ARBA00022083"/>
    </source>
</evidence>
<dbReference type="InterPro" id="IPR011262">
    <property type="entry name" value="DNA-dir_RNA_pol_insert"/>
</dbReference>
<dbReference type="AlphaFoldDB" id="S8EGP7"/>
<dbReference type="eggNOG" id="KOG1521">
    <property type="taxonomic scope" value="Eukaryota"/>
</dbReference>
<dbReference type="Proteomes" id="UP000015241">
    <property type="component" value="Unassembled WGS sequence"/>
</dbReference>
<organism evidence="8 9">
    <name type="scientific">Fomitopsis schrenkii</name>
    <name type="common">Brown rot fungus</name>
    <dbReference type="NCBI Taxonomy" id="2126942"/>
    <lineage>
        <taxon>Eukaryota</taxon>
        <taxon>Fungi</taxon>
        <taxon>Dikarya</taxon>
        <taxon>Basidiomycota</taxon>
        <taxon>Agaricomycotina</taxon>
        <taxon>Agaricomycetes</taxon>
        <taxon>Polyporales</taxon>
        <taxon>Fomitopsis</taxon>
    </lineage>
</organism>
<dbReference type="Pfam" id="PF01000">
    <property type="entry name" value="RNA_pol_A_bac"/>
    <property type="match status" value="1"/>
</dbReference>
<name>S8EGP7_FOMSC</name>
<evidence type="ECO:0000256" key="4">
    <source>
        <dbReference type="ARBA" id="ARBA00023163"/>
    </source>
</evidence>
<dbReference type="FunCoup" id="S8EGP7">
    <property type="interactions" value="432"/>
</dbReference>
<dbReference type="InParanoid" id="S8EGP7"/>
<dbReference type="PANTHER" id="PTHR11800">
    <property type="entry name" value="DNA-DIRECTED RNA POLYMERASE"/>
    <property type="match status" value="1"/>
</dbReference>
<reference evidence="8 9" key="1">
    <citation type="journal article" date="2012" name="Science">
        <title>The Paleozoic origin of enzymatic lignin decomposition reconstructed from 31 fungal genomes.</title>
        <authorList>
            <person name="Floudas D."/>
            <person name="Binder M."/>
            <person name="Riley R."/>
            <person name="Barry K."/>
            <person name="Blanchette R.A."/>
            <person name="Henrissat B."/>
            <person name="Martinez A.T."/>
            <person name="Otillar R."/>
            <person name="Spatafora J.W."/>
            <person name="Yadav J.S."/>
            <person name="Aerts A."/>
            <person name="Benoit I."/>
            <person name="Boyd A."/>
            <person name="Carlson A."/>
            <person name="Copeland A."/>
            <person name="Coutinho P.M."/>
            <person name="de Vries R.P."/>
            <person name="Ferreira P."/>
            <person name="Findley K."/>
            <person name="Foster B."/>
            <person name="Gaskell J."/>
            <person name="Glotzer D."/>
            <person name="Gorecki P."/>
            <person name="Heitman J."/>
            <person name="Hesse C."/>
            <person name="Hori C."/>
            <person name="Igarashi K."/>
            <person name="Jurgens J.A."/>
            <person name="Kallen N."/>
            <person name="Kersten P."/>
            <person name="Kohler A."/>
            <person name="Kuees U."/>
            <person name="Kumar T.K.A."/>
            <person name="Kuo A."/>
            <person name="LaButti K."/>
            <person name="Larrondo L.F."/>
            <person name="Lindquist E."/>
            <person name="Ling A."/>
            <person name="Lombard V."/>
            <person name="Lucas S."/>
            <person name="Lundell T."/>
            <person name="Martin R."/>
            <person name="McLaughlin D.J."/>
            <person name="Morgenstern I."/>
            <person name="Morin E."/>
            <person name="Murat C."/>
            <person name="Nagy L.G."/>
            <person name="Nolan M."/>
            <person name="Ohm R.A."/>
            <person name="Patyshakuliyeva A."/>
            <person name="Rokas A."/>
            <person name="Ruiz-Duenas F.J."/>
            <person name="Sabat G."/>
            <person name="Salamov A."/>
            <person name="Samejima M."/>
            <person name="Schmutz J."/>
            <person name="Slot J.C."/>
            <person name="St John F."/>
            <person name="Stenlid J."/>
            <person name="Sun H."/>
            <person name="Sun S."/>
            <person name="Syed K."/>
            <person name="Tsang A."/>
            <person name="Wiebenga A."/>
            <person name="Young D."/>
            <person name="Pisabarro A."/>
            <person name="Eastwood D.C."/>
            <person name="Martin F."/>
            <person name="Cullen D."/>
            <person name="Grigoriev I.V."/>
            <person name="Hibbett D.S."/>
        </authorList>
    </citation>
    <scope>NUCLEOTIDE SEQUENCE</scope>
    <source>
        <strain evidence="9">FP-58527</strain>
    </source>
</reference>
<dbReference type="GO" id="GO:0046983">
    <property type="term" value="F:protein dimerization activity"/>
    <property type="evidence" value="ECO:0007669"/>
    <property type="project" value="InterPro"/>
</dbReference>
<dbReference type="STRING" id="743788.S8EGP7"/>
<dbReference type="Pfam" id="PF01193">
    <property type="entry name" value="RNA_pol_L"/>
    <property type="match status" value="1"/>
</dbReference>
<dbReference type="HAMAP" id="MF_00320">
    <property type="entry name" value="RNApol_arch_Rpo3"/>
    <property type="match status" value="1"/>
</dbReference>
<gene>
    <name evidence="8" type="ORF">FOMPIDRAFT_148651</name>
</gene>
<dbReference type="Gene3D" id="2.170.120.12">
    <property type="entry name" value="DNA-directed RNA polymerase, insert domain"/>
    <property type="match status" value="1"/>
</dbReference>
<evidence type="ECO:0000313" key="9">
    <source>
        <dbReference type="Proteomes" id="UP000015241"/>
    </source>
</evidence>
<dbReference type="Gene3D" id="3.30.1360.10">
    <property type="entry name" value="RNA polymerase, RBP11-like subunit"/>
    <property type="match status" value="1"/>
</dbReference>
<dbReference type="GO" id="GO:0055029">
    <property type="term" value="C:nuclear DNA-directed RNA polymerase complex"/>
    <property type="evidence" value="ECO:0007669"/>
    <property type="project" value="UniProtKB-ARBA"/>
</dbReference>
<dbReference type="GO" id="GO:0005736">
    <property type="term" value="C:RNA polymerase I complex"/>
    <property type="evidence" value="ECO:0007669"/>
    <property type="project" value="TreeGrafter"/>
</dbReference>
<keyword evidence="9" id="KW-1185">Reference proteome</keyword>
<dbReference type="SUPFAM" id="SSF55257">
    <property type="entry name" value="RBP11-like subunits of RNA polymerase"/>
    <property type="match status" value="1"/>
</dbReference>
<feature type="domain" description="DNA-directed RNA polymerase RpoA/D/Rpb3-type" evidence="7">
    <location>
        <begin position="68"/>
        <end position="348"/>
    </location>
</feature>
<keyword evidence="5" id="KW-0539">Nucleus</keyword>
<evidence type="ECO:0000256" key="3">
    <source>
        <dbReference type="ARBA" id="ARBA00022478"/>
    </source>
</evidence>
<dbReference type="PANTHER" id="PTHR11800:SF13">
    <property type="entry name" value="DNA-DIRECTED RNA POLYMERASES I AND III SUBUNIT RPAC1"/>
    <property type="match status" value="1"/>
</dbReference>
<keyword evidence="4" id="KW-0804">Transcription</keyword>
<dbReference type="CDD" id="cd07032">
    <property type="entry name" value="RNAP_I_II_AC40"/>
    <property type="match status" value="1"/>
</dbReference>
<evidence type="ECO:0000256" key="5">
    <source>
        <dbReference type="ARBA" id="ARBA00023242"/>
    </source>
</evidence>
<proteinExistence type="inferred from homology"/>
<dbReference type="SUPFAM" id="SSF56553">
    <property type="entry name" value="Insert subdomain of RNA polymerase alpha subunit"/>
    <property type="match status" value="1"/>
</dbReference>
<keyword evidence="3" id="KW-0240">DNA-directed RNA polymerase</keyword>
<dbReference type="InterPro" id="IPR001514">
    <property type="entry name" value="DNA-dir_RNA_pol_30-40kDasu_CS"/>
</dbReference>
<dbReference type="InterPro" id="IPR036643">
    <property type="entry name" value="RNApol_insert_sf"/>
</dbReference>
<sequence>MASSSASSSKLPQSVYNPRRHVGVHAERVTDVSSTEYPGHYPDEDHSWDLAKFKQNLKVEVKRLSQRSVEFDLVGVDASIANAFRRIMIAEIPTIAIEHVYVWNNTSVIQDEVLSHRIGLVPLNVPPALFKYRNPNGVPTDQDTIVFKLNVTCEVEKNAPKEKGAPRKLIHEEVLSGDLLWVPQGEQQSVFPAGSPFPAPTNKNIVLAKLRPGQEIDMDLHAIKGVGKEHAKWSPVATASYRLHPLILLNPSKPVPTHLAPKFARCFSPGVVQVDKDGQISIDERNMRKESMSREVLRHKEFEGCVDLRRIRDWFIFTVESEGPYEPQDLFPQSIRVMREKIALIRREAEALMADSDAAPGSVGPDGDIEMGGV</sequence>
<comment type="subcellular location">
    <subcellularLocation>
        <location evidence="1">Nucleus</location>
    </subcellularLocation>
</comment>
<dbReference type="HOGENOM" id="CLU_038421_0_1_1"/>
<accession>S8EGP7</accession>
<dbReference type="GO" id="GO:0006351">
    <property type="term" value="P:DNA-templated transcription"/>
    <property type="evidence" value="ECO:0007669"/>
    <property type="project" value="InterPro"/>
</dbReference>
<dbReference type="GO" id="GO:0003899">
    <property type="term" value="F:DNA-directed RNA polymerase activity"/>
    <property type="evidence" value="ECO:0007669"/>
    <property type="project" value="InterPro"/>
</dbReference>
<evidence type="ECO:0000256" key="1">
    <source>
        <dbReference type="ARBA" id="ARBA00004123"/>
    </source>
</evidence>
<evidence type="ECO:0000313" key="8">
    <source>
        <dbReference type="EMBL" id="EPT04277.1"/>
    </source>
</evidence>
<dbReference type="InterPro" id="IPR011263">
    <property type="entry name" value="DNA-dir_RNA_pol_RpoA/D/Rpb3"/>
</dbReference>
<dbReference type="EMBL" id="KE504127">
    <property type="protein sequence ID" value="EPT04277.1"/>
    <property type="molecule type" value="Genomic_DNA"/>
</dbReference>
<comment type="similarity">
    <text evidence="6">Belongs to the archaeal Rpo3/eukaryotic RPB3 RNA polymerase subunit family.</text>
</comment>
<protein>
    <recommendedName>
        <fullName evidence="2">DNA-directed RNA polymerases I and III subunit RPAC1</fullName>
    </recommendedName>
</protein>
<dbReference type="GO" id="GO:0005666">
    <property type="term" value="C:RNA polymerase III complex"/>
    <property type="evidence" value="ECO:0007669"/>
    <property type="project" value="TreeGrafter"/>
</dbReference>
<dbReference type="FunFam" id="2.170.120.12:FF:000003">
    <property type="entry name" value="Dna-directed rna polymerases i and iii subunit"/>
    <property type="match status" value="1"/>
</dbReference>
<dbReference type="SMART" id="SM00662">
    <property type="entry name" value="RPOLD"/>
    <property type="match status" value="1"/>
</dbReference>
<evidence type="ECO:0000259" key="7">
    <source>
        <dbReference type="SMART" id="SM00662"/>
    </source>
</evidence>
<evidence type="ECO:0000256" key="6">
    <source>
        <dbReference type="ARBA" id="ARBA00025804"/>
    </source>
</evidence>
<dbReference type="GO" id="GO:0003677">
    <property type="term" value="F:DNA binding"/>
    <property type="evidence" value="ECO:0007669"/>
    <property type="project" value="InterPro"/>
</dbReference>
<dbReference type="InterPro" id="IPR050518">
    <property type="entry name" value="Rpo3/RPB3_RNA_Pol_subunit"/>
</dbReference>
<dbReference type="InterPro" id="IPR033901">
    <property type="entry name" value="RNAPI/III_AC40"/>
</dbReference>
<dbReference type="PROSITE" id="PS00446">
    <property type="entry name" value="RNA_POL_D_30KD"/>
    <property type="match status" value="1"/>
</dbReference>
<dbReference type="OrthoDB" id="270173at2759"/>
<dbReference type="InterPro" id="IPR022842">
    <property type="entry name" value="RNAP_Rpo3/Rpb3/RPAC1"/>
</dbReference>
<dbReference type="InterPro" id="IPR036603">
    <property type="entry name" value="RBP11-like"/>
</dbReference>